<keyword evidence="8" id="KW-0819">tRNA processing</keyword>
<dbReference type="GO" id="GO:0070883">
    <property type="term" value="F:pre-miRNA binding"/>
    <property type="evidence" value="ECO:0007669"/>
    <property type="project" value="Ensembl"/>
</dbReference>
<dbReference type="GO" id="GO:0006397">
    <property type="term" value="P:mRNA processing"/>
    <property type="evidence" value="ECO:0007669"/>
    <property type="project" value="UniProtKB-KW"/>
</dbReference>
<evidence type="ECO:0000256" key="6">
    <source>
        <dbReference type="ARBA" id="ARBA00022490"/>
    </source>
</evidence>
<evidence type="ECO:0000256" key="14">
    <source>
        <dbReference type="ARBA" id="ARBA00059404"/>
    </source>
</evidence>
<gene>
    <name evidence="20" type="primary">TRUB1</name>
</gene>
<sequence length="460" mass="48985">MPPRGAQQKPSHAPLAELRGAIPVTPSPRPGVSLESGSPSAQRCAGAAQSSHSLCTAGERNPGPSRGATAPHPWAALTPLNPRQQSPAELQAAASLTISARARRRLQRPGLGEYYISQHRLRVTGAPGSSLLQPGPHVGGGEARPRKAGPEPSSPGLRGASLAWASPARSMAEKVHGNLGRVMANPAATKLLSLSGLFAVYKPKGPTSANVLNQLKEKLLAEAGIQKCARKRKKQILKIGHGGTLDSAAAGVLVVGIGKGTKMLSSILAGSKKYMAIGELGRATDTLDATGKVTEEKPYDQITKEDLERVLQKFTGDIMQVPPLYSALKRDGQRLSSLMKKGEAVEAKPARPVMVYSLSLQNFQPPLFTLDVECGGGFYVRSLVSDIGKELSSCANLQELTRTKQGPFTLEEHALHEDKWTIDEIAESLEHCMSLLAVEPSLKKLKTEHSEESTVNCEDK</sequence>
<keyword evidence="6" id="KW-0963">Cytoplasm</keyword>
<dbReference type="Proteomes" id="UP000694404">
    <property type="component" value="Unplaced"/>
</dbReference>
<reference evidence="20" key="2">
    <citation type="submission" date="2025-09" db="UniProtKB">
        <authorList>
            <consortium name="Ensembl"/>
        </authorList>
    </citation>
    <scope>IDENTIFICATION</scope>
</reference>
<dbReference type="GO" id="GO:0160148">
    <property type="term" value="F:tRNA pseudouridine(55) synthase activity"/>
    <property type="evidence" value="ECO:0007669"/>
    <property type="project" value="UniProtKB-EC"/>
</dbReference>
<evidence type="ECO:0000256" key="3">
    <source>
        <dbReference type="ARBA" id="ARBA00004514"/>
    </source>
</evidence>
<evidence type="ECO:0000256" key="5">
    <source>
        <dbReference type="ARBA" id="ARBA00012787"/>
    </source>
</evidence>
<dbReference type="GO" id="GO:0005634">
    <property type="term" value="C:nucleus"/>
    <property type="evidence" value="ECO:0007669"/>
    <property type="project" value="UniProtKB-SubCell"/>
</dbReference>
<dbReference type="GO" id="GO:0005829">
    <property type="term" value="C:cytosol"/>
    <property type="evidence" value="ECO:0007669"/>
    <property type="project" value="UniProtKB-SubCell"/>
</dbReference>
<comment type="function">
    <text evidence="14">Pseudouridine synthase that catalyzes pseudouridylation of mRNAs and tRNAs. Mediates pseudouridylation of mRNAs with the consensus sequence 5'-GUUCNANNC-3', harboring a stem-loop structure. Constitutes the major pseudouridine synthase acting on mRNAs. Also catalyzes pseudouridylation of some tRNAs, including synthesis of pseudouridine(55) from uracil-55, in the psi GC loop of a subset of tRNAs. Promotes the processing of pri-let-7 microRNAs (pri-miRNAs) independently of its RNA pseudouridylate synthase activity. Acts by binding to the stem-loop structure on pri-let-7, preventing LIN28-binding (LIN28A and/or LIN28B), thereby enhancing the interaction between pri-let-7 and the microprocessor DGCR8, which mediates miRNA maturation.</text>
</comment>
<evidence type="ECO:0000256" key="17">
    <source>
        <dbReference type="ARBA" id="ARBA00079906"/>
    </source>
</evidence>
<feature type="region of interest" description="Disordered" evidence="18">
    <location>
        <begin position="1"/>
        <end position="75"/>
    </location>
</feature>
<name>A0A8C0GAH1_CHEAB</name>
<evidence type="ECO:0000256" key="8">
    <source>
        <dbReference type="ARBA" id="ARBA00022694"/>
    </source>
</evidence>
<evidence type="ECO:0000256" key="4">
    <source>
        <dbReference type="ARBA" id="ARBA00008999"/>
    </source>
</evidence>
<protein>
    <recommendedName>
        <fullName evidence="15">Pseudouridylate synthase TRUB1</fullName>
        <ecNumber evidence="5">5.4.99.25</ecNumber>
    </recommendedName>
    <alternativeName>
        <fullName evidence="16">TruB pseudouridine synthase homolog 1</fullName>
    </alternativeName>
    <alternativeName>
        <fullName evidence="17">tRNA pseudouridine 55 synthase TRUB1</fullName>
    </alternativeName>
</protein>
<dbReference type="EC" id="5.4.99.25" evidence="5"/>
<comment type="subcellular location">
    <subcellularLocation>
        <location evidence="3">Cytoplasm</location>
        <location evidence="3">Cytosol</location>
    </subcellularLocation>
    <subcellularLocation>
        <location evidence="2">Nucleus</location>
    </subcellularLocation>
</comment>
<evidence type="ECO:0000256" key="1">
    <source>
        <dbReference type="ARBA" id="ARBA00001166"/>
    </source>
</evidence>
<evidence type="ECO:0000256" key="16">
    <source>
        <dbReference type="ARBA" id="ARBA00079278"/>
    </source>
</evidence>
<comment type="catalytic activity">
    <reaction evidence="13">
        <text>uridine(55) in tRNA = pseudouridine(55) in tRNA</text>
        <dbReference type="Rhea" id="RHEA:42532"/>
        <dbReference type="Rhea" id="RHEA-COMP:10101"/>
        <dbReference type="Rhea" id="RHEA-COMP:10102"/>
        <dbReference type="ChEBI" id="CHEBI:65314"/>
        <dbReference type="ChEBI" id="CHEBI:65315"/>
        <dbReference type="EC" id="5.4.99.25"/>
    </reaction>
    <physiologicalReaction direction="left-to-right" evidence="13">
        <dbReference type="Rhea" id="RHEA:42533"/>
    </physiologicalReaction>
</comment>
<keyword evidence="11" id="KW-0539">Nucleus</keyword>
<evidence type="ECO:0000256" key="13">
    <source>
        <dbReference type="ARBA" id="ARBA00051710"/>
    </source>
</evidence>
<keyword evidence="21" id="KW-1185">Reference proteome</keyword>
<dbReference type="AlphaFoldDB" id="A0A8C0GAH1"/>
<dbReference type="Gene3D" id="3.30.2350.10">
    <property type="entry name" value="Pseudouridine synthase"/>
    <property type="match status" value="1"/>
</dbReference>
<dbReference type="InterPro" id="IPR002501">
    <property type="entry name" value="PsdUridine_synth_N"/>
</dbReference>
<evidence type="ECO:0000256" key="12">
    <source>
        <dbReference type="ARBA" id="ARBA00036943"/>
    </source>
</evidence>
<evidence type="ECO:0000256" key="9">
    <source>
        <dbReference type="ARBA" id="ARBA00022990"/>
    </source>
</evidence>
<evidence type="ECO:0000256" key="2">
    <source>
        <dbReference type="ARBA" id="ARBA00004123"/>
    </source>
</evidence>
<dbReference type="PANTHER" id="PTHR13767:SF2">
    <property type="entry name" value="PSEUDOURIDYLATE SYNTHASE TRUB1"/>
    <property type="match status" value="1"/>
</dbReference>
<reference evidence="20" key="1">
    <citation type="submission" date="2025-08" db="UniProtKB">
        <authorList>
            <consortium name="Ensembl"/>
        </authorList>
    </citation>
    <scope>IDENTIFICATION</scope>
</reference>
<dbReference type="InterPro" id="IPR020103">
    <property type="entry name" value="PsdUridine_synth_cat_dom_sf"/>
</dbReference>
<evidence type="ECO:0000313" key="21">
    <source>
        <dbReference type="Proteomes" id="UP000694404"/>
    </source>
</evidence>
<comment type="catalytic activity">
    <reaction evidence="1">
        <text>a uridine in mRNA = a pseudouridine in mRNA</text>
        <dbReference type="Rhea" id="RHEA:56644"/>
        <dbReference type="Rhea" id="RHEA-COMP:14658"/>
        <dbReference type="Rhea" id="RHEA-COMP:14659"/>
        <dbReference type="ChEBI" id="CHEBI:65314"/>
        <dbReference type="ChEBI" id="CHEBI:65315"/>
    </reaction>
</comment>
<evidence type="ECO:0000256" key="15">
    <source>
        <dbReference type="ARBA" id="ARBA00067538"/>
    </source>
</evidence>
<keyword evidence="10" id="KW-0413">Isomerase</keyword>
<organism evidence="20 21">
    <name type="scientific">Chelonoidis abingdonii</name>
    <name type="common">Abingdon island giant tortoise</name>
    <name type="synonym">Testudo abingdonii</name>
    <dbReference type="NCBI Taxonomy" id="106734"/>
    <lineage>
        <taxon>Eukaryota</taxon>
        <taxon>Metazoa</taxon>
        <taxon>Chordata</taxon>
        <taxon>Craniata</taxon>
        <taxon>Vertebrata</taxon>
        <taxon>Euteleostomi</taxon>
        <taxon>Archelosauria</taxon>
        <taxon>Testudinata</taxon>
        <taxon>Testudines</taxon>
        <taxon>Cryptodira</taxon>
        <taxon>Durocryptodira</taxon>
        <taxon>Testudinoidea</taxon>
        <taxon>Testudinidae</taxon>
        <taxon>Chelonoidis</taxon>
    </lineage>
</organism>
<evidence type="ECO:0000256" key="10">
    <source>
        <dbReference type="ARBA" id="ARBA00023235"/>
    </source>
</evidence>
<evidence type="ECO:0000313" key="20">
    <source>
        <dbReference type="Ensembl" id="ENSCABP00000004269.1"/>
    </source>
</evidence>
<dbReference type="Ensembl" id="ENSCABT00000004637.1">
    <property type="protein sequence ID" value="ENSCABP00000004269.1"/>
    <property type="gene ID" value="ENSCABG00000003214.1"/>
</dbReference>
<comment type="similarity">
    <text evidence="4">Belongs to the pseudouridine synthase TruB family.</text>
</comment>
<dbReference type="SUPFAM" id="SSF55120">
    <property type="entry name" value="Pseudouridine synthase"/>
    <property type="match status" value="1"/>
</dbReference>
<dbReference type="GeneTree" id="ENSGT00940000158962"/>
<dbReference type="HAMAP" id="MF_01080">
    <property type="entry name" value="TruB_bact"/>
    <property type="match status" value="1"/>
</dbReference>
<dbReference type="Pfam" id="PF01509">
    <property type="entry name" value="TruB_N"/>
    <property type="match status" value="1"/>
</dbReference>
<dbReference type="GO" id="GO:0006400">
    <property type="term" value="P:tRNA modification"/>
    <property type="evidence" value="ECO:0007669"/>
    <property type="project" value="Ensembl"/>
</dbReference>
<feature type="region of interest" description="Disordered" evidence="18">
    <location>
        <begin position="125"/>
        <end position="159"/>
    </location>
</feature>
<evidence type="ECO:0000256" key="7">
    <source>
        <dbReference type="ARBA" id="ARBA00022664"/>
    </source>
</evidence>
<dbReference type="GO" id="GO:1990481">
    <property type="term" value="P:mRNA pseudouridine synthesis"/>
    <property type="evidence" value="ECO:0007669"/>
    <property type="project" value="Ensembl"/>
</dbReference>
<accession>A0A8C0GAH1</accession>
<dbReference type="PANTHER" id="PTHR13767">
    <property type="entry name" value="TRNA-PSEUDOURIDINE SYNTHASE"/>
    <property type="match status" value="1"/>
</dbReference>
<dbReference type="InterPro" id="IPR014780">
    <property type="entry name" value="tRNA_psdUridine_synth_TruB"/>
</dbReference>
<evidence type="ECO:0000259" key="19">
    <source>
        <dbReference type="Pfam" id="PF01509"/>
    </source>
</evidence>
<dbReference type="FunFam" id="3.30.2350.10:FF:000013">
    <property type="entry name" value="TruB pseudouridine synthase family member 1"/>
    <property type="match status" value="1"/>
</dbReference>
<feature type="domain" description="Pseudouridine synthase II N-terminal" evidence="19">
    <location>
        <begin position="231"/>
        <end position="380"/>
    </location>
</feature>
<keyword evidence="9" id="KW-0007">Acetylation</keyword>
<evidence type="ECO:0000256" key="11">
    <source>
        <dbReference type="ARBA" id="ARBA00023242"/>
    </source>
</evidence>
<dbReference type="GO" id="GO:2000633">
    <property type="term" value="P:positive regulation of pre-miRNA processing"/>
    <property type="evidence" value="ECO:0007669"/>
    <property type="project" value="Ensembl"/>
</dbReference>
<evidence type="ECO:0000256" key="18">
    <source>
        <dbReference type="SAM" id="MobiDB-lite"/>
    </source>
</evidence>
<keyword evidence="7" id="KW-0507">mRNA processing</keyword>
<comment type="catalytic activity">
    <reaction evidence="12">
        <text>a uridine in tRNA = a pseudouridine in tRNA</text>
        <dbReference type="Rhea" id="RHEA:54572"/>
        <dbReference type="Rhea" id="RHEA-COMP:13339"/>
        <dbReference type="Rhea" id="RHEA-COMP:13934"/>
        <dbReference type="ChEBI" id="CHEBI:65314"/>
        <dbReference type="ChEBI" id="CHEBI:65315"/>
    </reaction>
</comment>
<dbReference type="NCBIfam" id="TIGR00431">
    <property type="entry name" value="TruB"/>
    <property type="match status" value="1"/>
</dbReference>
<proteinExistence type="inferred from homology"/>